<dbReference type="CTD" id="79573"/>
<dbReference type="PROSITE" id="PS50293">
    <property type="entry name" value="TPR_REGION"/>
    <property type="match status" value="1"/>
</dbReference>
<dbReference type="PROSITE" id="PS50005">
    <property type="entry name" value="TPR"/>
    <property type="match status" value="3"/>
</dbReference>
<dbReference type="Proteomes" id="UP000248484">
    <property type="component" value="Chromosome 20"/>
</dbReference>
<gene>
    <name evidence="4" type="primary">TTC13</name>
</gene>
<name>A0A455AMN8_PHYMC</name>
<reference evidence="4" key="1">
    <citation type="submission" date="2025-08" db="UniProtKB">
        <authorList>
            <consortium name="RefSeq"/>
        </authorList>
    </citation>
    <scope>IDENTIFICATION</scope>
    <source>
        <tissue evidence="4">Muscle</tissue>
    </source>
</reference>
<dbReference type="Pfam" id="PF00515">
    <property type="entry name" value="TPR_1"/>
    <property type="match status" value="1"/>
</dbReference>
<sequence length="828" mass="93173">MAPAGCWCCGCWGGAVAAAGAARRVLVLLLLLGVLSNGPRPGALATEHYSPLSLLKQELQHRQQQEAPAGGGCSPQSGDWGDQYSAECGESSFLNFHDSDCEPRGSPPCDSLLSLNTEKILSQAKSIAEQKRFPFATDNDSTNEELAIAYVLIGSGLYDEAIRHFSTMLQEEPDLVSAIYGRGIAYGKKGLHILSPLGRINEAVNDLTKAIQLQPSARLYRHRGTLYFISEDYATAHEDFQQSLELNKNQPIAMLYKGLTFFHRGLLKEAIESFKEALKQKVDFIDAYKSLGQAYRELGNFEAATESFQKALLLNQNHVQTLQLRGMMLYHHGSLQEALKNFKRCLQLEPYNEVCQYMKGLSHVAMGQFYEGIKAQTKVMLNDPLPGQKASPEYLKVKYLREYSRYLHAHLDTPLTEYNIDTDLPGSFKDHWAKNLPFLIEDYEEQPGLQPHIKDVLHQNFESYKPEVRELICVADRLGSLMQYETPGFLPNKRIHRAMGLAALEVMQAVQRTWTSSKVRMSGKTRLMQWRDMFDIAVKWRRIADPDQPVLWLDQMPARSLSRGFNNHINLIRGQVINMRYLEYFEKILHFIKDRILVYHGANNPKGLLEVREALEKVHKVEDLLPIMKQFNTKTKDGFTVNTKVPSLKDQGKEYDGFTITITGDKVGNILFSVETQTTEERTQLYHAEIDALYKDLTAKGKVLILSSEFGETDAVGNLILSLVYYFYNLMPLSRGSSVIAYSVIVGALMASGKEVAGKIPKGKLVDFEAMTAPGSEAFSKIAKSWMNLKSISPSYKTLPSVSETFPTLRSMIEVLNTDSSPRCLKKL</sequence>
<dbReference type="SUPFAM" id="SSF48452">
    <property type="entry name" value="TPR-like"/>
    <property type="match status" value="2"/>
</dbReference>
<feature type="repeat" description="TPR" evidence="1">
    <location>
        <begin position="217"/>
        <end position="250"/>
    </location>
</feature>
<feature type="repeat" description="TPR" evidence="1">
    <location>
        <begin position="319"/>
        <end position="352"/>
    </location>
</feature>
<keyword evidence="3" id="KW-1185">Reference proteome</keyword>
<dbReference type="InterPro" id="IPR019734">
    <property type="entry name" value="TPR_rpt"/>
</dbReference>
<evidence type="ECO:0000256" key="2">
    <source>
        <dbReference type="SAM" id="SignalP"/>
    </source>
</evidence>
<dbReference type="AlphaFoldDB" id="A0A455AMN8"/>
<dbReference type="InterPro" id="IPR011990">
    <property type="entry name" value="TPR-like_helical_dom_sf"/>
</dbReference>
<dbReference type="GeneID" id="102987962"/>
<evidence type="ECO:0000256" key="1">
    <source>
        <dbReference type="PROSITE-ProRule" id="PRU00339"/>
    </source>
</evidence>
<dbReference type="RefSeq" id="XP_028337910.1">
    <property type="nucleotide sequence ID" value="XM_028482109.2"/>
</dbReference>
<keyword evidence="1" id="KW-0802">TPR repeat</keyword>
<feature type="signal peptide" evidence="2">
    <location>
        <begin position="1"/>
        <end position="45"/>
    </location>
</feature>
<protein>
    <submittedName>
        <fullName evidence="4">Tetratricopeptide repeat protein 13 isoform X3</fullName>
    </submittedName>
</protein>
<dbReference type="Gene3D" id="1.25.40.10">
    <property type="entry name" value="Tetratricopeptide repeat domain"/>
    <property type="match status" value="2"/>
</dbReference>
<evidence type="ECO:0000313" key="3">
    <source>
        <dbReference type="Proteomes" id="UP000248484"/>
    </source>
</evidence>
<dbReference type="Pfam" id="PF13181">
    <property type="entry name" value="TPR_8"/>
    <property type="match status" value="1"/>
</dbReference>
<dbReference type="Pfam" id="PF13432">
    <property type="entry name" value="TPR_16"/>
    <property type="match status" value="1"/>
</dbReference>
<dbReference type="PANTHER" id="PTHR44523:SF1">
    <property type="entry name" value="TETRATRICOPEPTIDE REPEAT PROTEIN 13"/>
    <property type="match status" value="1"/>
</dbReference>
<dbReference type="PANTHER" id="PTHR44523">
    <property type="entry name" value="TETRATRICOPEPTIDE REPEAT PROTEIN 13"/>
    <property type="match status" value="1"/>
</dbReference>
<evidence type="ECO:0000313" key="4">
    <source>
        <dbReference type="RefSeq" id="XP_028337910.1"/>
    </source>
</evidence>
<feature type="repeat" description="TPR" evidence="1">
    <location>
        <begin position="285"/>
        <end position="318"/>
    </location>
</feature>
<keyword evidence="2" id="KW-0732">Signal</keyword>
<feature type="chain" id="PRO_5019807780" evidence="2">
    <location>
        <begin position="46"/>
        <end position="828"/>
    </location>
</feature>
<accession>A0A455AMN8</accession>
<organism evidence="3 4">
    <name type="scientific">Physeter macrocephalus</name>
    <name type="common">Sperm whale</name>
    <name type="synonym">Physeter catodon</name>
    <dbReference type="NCBI Taxonomy" id="9755"/>
    <lineage>
        <taxon>Eukaryota</taxon>
        <taxon>Metazoa</taxon>
        <taxon>Chordata</taxon>
        <taxon>Craniata</taxon>
        <taxon>Vertebrata</taxon>
        <taxon>Euteleostomi</taxon>
        <taxon>Mammalia</taxon>
        <taxon>Eutheria</taxon>
        <taxon>Laurasiatheria</taxon>
        <taxon>Artiodactyla</taxon>
        <taxon>Whippomorpha</taxon>
        <taxon>Cetacea</taxon>
        <taxon>Odontoceti</taxon>
        <taxon>Physeteridae</taxon>
        <taxon>Physeter</taxon>
    </lineage>
</organism>
<proteinExistence type="predicted"/>
<dbReference type="SMART" id="SM00028">
    <property type="entry name" value="TPR"/>
    <property type="match status" value="5"/>
</dbReference>